<dbReference type="Proteomes" id="UP000794436">
    <property type="component" value="Unassembled WGS sequence"/>
</dbReference>
<keyword evidence="3" id="KW-1185">Reference proteome</keyword>
<feature type="region of interest" description="Disordered" evidence="1">
    <location>
        <begin position="1"/>
        <end position="44"/>
    </location>
</feature>
<dbReference type="OrthoDB" id="166906at2759"/>
<evidence type="ECO:0000313" key="3">
    <source>
        <dbReference type="Proteomes" id="UP000794436"/>
    </source>
</evidence>
<proteinExistence type="predicted"/>
<dbReference type="CDD" id="cd14686">
    <property type="entry name" value="bZIP"/>
    <property type="match status" value="1"/>
</dbReference>
<gene>
    <name evidence="2" type="ORF">Poli38472_007217</name>
</gene>
<feature type="compositionally biased region" description="Basic and acidic residues" evidence="1">
    <location>
        <begin position="28"/>
        <end position="44"/>
    </location>
</feature>
<evidence type="ECO:0000256" key="1">
    <source>
        <dbReference type="SAM" id="MobiDB-lite"/>
    </source>
</evidence>
<organism evidence="2 3">
    <name type="scientific">Pythium oligandrum</name>
    <name type="common">Mycoparasitic fungus</name>
    <dbReference type="NCBI Taxonomy" id="41045"/>
    <lineage>
        <taxon>Eukaryota</taxon>
        <taxon>Sar</taxon>
        <taxon>Stramenopiles</taxon>
        <taxon>Oomycota</taxon>
        <taxon>Peronosporomycetes</taxon>
        <taxon>Pythiales</taxon>
        <taxon>Pythiaceae</taxon>
        <taxon>Pythium</taxon>
    </lineage>
</organism>
<dbReference type="AlphaFoldDB" id="A0A8K1FGU4"/>
<dbReference type="EMBL" id="SPLM01000110">
    <property type="protein sequence ID" value="TMW59072.1"/>
    <property type="molecule type" value="Genomic_DNA"/>
</dbReference>
<evidence type="ECO:0000313" key="2">
    <source>
        <dbReference type="EMBL" id="TMW59072.1"/>
    </source>
</evidence>
<sequence>MAEPKGPTAGSAGRTARGRRALTPEEEEQRRKINRESMQRSRLRQRGEIARMRVELRALEKQLATATEIQRQTIIQSVNPRLVEFIQLGYLTKQLQDENFWIQQELTKRWKGYERIERVVEDFFTEKVDDMDAALAAEEEQEQDDNFEPITEAAACELIRQCCQAVQLFDRATLDGDDAVVCFGWKLRYQIENGCSIRFLFSKTFPHVYPAQAMDKGWTMYRQIEINNVKSLRVLRLETIQEINEDTHVMLRDIAHPLDPGIILRTILLRFRINTERGFIGGRMAMNPTTPPRAAHIRYADVTSFTEFGYVDPSRPDLPGCHVKFGGCVDYRTTRELSSRLLTILSTAVQMEQLLMQPLTSLLPNG</sequence>
<reference evidence="2" key="1">
    <citation type="submission" date="2019-03" db="EMBL/GenBank/DDBJ databases">
        <title>Long read genome sequence of the mycoparasitic Pythium oligandrum ATCC 38472 isolated from sugarbeet rhizosphere.</title>
        <authorList>
            <person name="Gaulin E."/>
        </authorList>
    </citation>
    <scope>NUCLEOTIDE SEQUENCE</scope>
    <source>
        <strain evidence="2">ATCC 38472_TT</strain>
    </source>
</reference>
<feature type="compositionally biased region" description="Low complexity" evidence="1">
    <location>
        <begin position="1"/>
        <end position="15"/>
    </location>
</feature>
<accession>A0A8K1FGU4</accession>
<name>A0A8K1FGU4_PYTOL</name>
<protein>
    <submittedName>
        <fullName evidence="2">Uncharacterized protein</fullName>
    </submittedName>
</protein>
<comment type="caution">
    <text evidence="2">The sequence shown here is derived from an EMBL/GenBank/DDBJ whole genome shotgun (WGS) entry which is preliminary data.</text>
</comment>